<keyword evidence="1" id="KW-0472">Membrane</keyword>
<accession>A0A0R3TI60</accession>
<dbReference type="WBParaSite" id="HNAJ_0000675101-mRNA-1">
    <property type="protein sequence ID" value="HNAJ_0000675101-mRNA-1"/>
    <property type="gene ID" value="HNAJ_0000675101"/>
</dbReference>
<reference evidence="4" key="1">
    <citation type="submission" date="2017-02" db="UniProtKB">
        <authorList>
            <consortium name="WormBaseParasite"/>
        </authorList>
    </citation>
    <scope>IDENTIFICATION</scope>
</reference>
<dbReference type="AlphaFoldDB" id="A0A0R3TI60"/>
<dbReference type="OrthoDB" id="5951731at2759"/>
<keyword evidence="3" id="KW-1185">Reference proteome</keyword>
<evidence type="ECO:0000313" key="3">
    <source>
        <dbReference type="Proteomes" id="UP000278807"/>
    </source>
</evidence>
<keyword evidence="1" id="KW-1133">Transmembrane helix</keyword>
<feature type="transmembrane region" description="Helical" evidence="1">
    <location>
        <begin position="6"/>
        <end position="24"/>
    </location>
</feature>
<dbReference type="Proteomes" id="UP000278807">
    <property type="component" value="Unassembled WGS sequence"/>
</dbReference>
<protein>
    <submittedName>
        <fullName evidence="4">ACR domain-containing protein</fullName>
    </submittedName>
</protein>
<reference evidence="2 3" key="2">
    <citation type="submission" date="2018-11" db="EMBL/GenBank/DDBJ databases">
        <authorList>
            <consortium name="Pathogen Informatics"/>
        </authorList>
    </citation>
    <scope>NUCLEOTIDE SEQUENCE [LARGE SCALE GENOMIC DNA]</scope>
</reference>
<keyword evidence="1" id="KW-0812">Transmembrane</keyword>
<name>A0A0R3TI60_RODNA</name>
<evidence type="ECO:0000313" key="4">
    <source>
        <dbReference type="WBParaSite" id="HNAJ_0000675101-mRNA-1"/>
    </source>
</evidence>
<dbReference type="EMBL" id="UZAE01008216">
    <property type="protein sequence ID" value="VDO02607.1"/>
    <property type="molecule type" value="Genomic_DNA"/>
</dbReference>
<evidence type="ECO:0000313" key="2">
    <source>
        <dbReference type="EMBL" id="VDO02607.1"/>
    </source>
</evidence>
<sequence>MGGTDSITIIAIFLEFEFWIILLYQHASINFYYHVLGGMQLDNSQENWPGIGTPGKISPMANQSHCIRGGCNTPDEWCRVLWGPTGTVAGPGCVGYNLIRDPNSQSIDTVANCGLLRPRGDERWREIEQWPSKPCYDW</sequence>
<dbReference type="STRING" id="102285.A0A0R3TI60"/>
<proteinExistence type="predicted"/>
<organism evidence="4">
    <name type="scientific">Rodentolepis nana</name>
    <name type="common">Dwarf tapeworm</name>
    <name type="synonym">Hymenolepis nana</name>
    <dbReference type="NCBI Taxonomy" id="102285"/>
    <lineage>
        <taxon>Eukaryota</taxon>
        <taxon>Metazoa</taxon>
        <taxon>Spiralia</taxon>
        <taxon>Lophotrochozoa</taxon>
        <taxon>Platyhelminthes</taxon>
        <taxon>Cestoda</taxon>
        <taxon>Eucestoda</taxon>
        <taxon>Cyclophyllidea</taxon>
        <taxon>Hymenolepididae</taxon>
        <taxon>Rodentolepis</taxon>
    </lineage>
</organism>
<evidence type="ECO:0000256" key="1">
    <source>
        <dbReference type="SAM" id="Phobius"/>
    </source>
</evidence>
<gene>
    <name evidence="2" type="ORF">HNAJ_LOCUS6747</name>
</gene>